<name>W9RJR8_9ROSA</name>
<proteinExistence type="predicted"/>
<accession>W9RJR8</accession>
<feature type="region of interest" description="Disordered" evidence="1">
    <location>
        <begin position="63"/>
        <end position="124"/>
    </location>
</feature>
<reference evidence="3" key="1">
    <citation type="submission" date="2013-01" db="EMBL/GenBank/DDBJ databases">
        <title>Draft Genome Sequence of a Mulberry Tree, Morus notabilis C.K. Schneid.</title>
        <authorList>
            <person name="He N."/>
            <person name="Zhao S."/>
        </authorList>
    </citation>
    <scope>NUCLEOTIDE SEQUENCE</scope>
</reference>
<dbReference type="Proteomes" id="UP000030645">
    <property type="component" value="Unassembled WGS sequence"/>
</dbReference>
<evidence type="ECO:0000256" key="1">
    <source>
        <dbReference type="SAM" id="MobiDB-lite"/>
    </source>
</evidence>
<dbReference type="EMBL" id="KE344738">
    <property type="protein sequence ID" value="EXB76925.1"/>
    <property type="molecule type" value="Genomic_DNA"/>
</dbReference>
<organism evidence="2 3">
    <name type="scientific">Morus notabilis</name>
    <dbReference type="NCBI Taxonomy" id="981085"/>
    <lineage>
        <taxon>Eukaryota</taxon>
        <taxon>Viridiplantae</taxon>
        <taxon>Streptophyta</taxon>
        <taxon>Embryophyta</taxon>
        <taxon>Tracheophyta</taxon>
        <taxon>Spermatophyta</taxon>
        <taxon>Magnoliopsida</taxon>
        <taxon>eudicotyledons</taxon>
        <taxon>Gunneridae</taxon>
        <taxon>Pentapetalae</taxon>
        <taxon>rosids</taxon>
        <taxon>fabids</taxon>
        <taxon>Rosales</taxon>
        <taxon>Moraceae</taxon>
        <taxon>Moreae</taxon>
        <taxon>Morus</taxon>
    </lineage>
</organism>
<evidence type="ECO:0000313" key="2">
    <source>
        <dbReference type="EMBL" id="EXB76925.1"/>
    </source>
</evidence>
<keyword evidence="3" id="KW-1185">Reference proteome</keyword>
<feature type="compositionally biased region" description="Polar residues" evidence="1">
    <location>
        <begin position="88"/>
        <end position="112"/>
    </location>
</feature>
<feature type="region of interest" description="Disordered" evidence="1">
    <location>
        <begin position="25"/>
        <end position="51"/>
    </location>
</feature>
<dbReference type="AlphaFoldDB" id="W9RJR8"/>
<evidence type="ECO:0000313" key="3">
    <source>
        <dbReference type="Proteomes" id="UP000030645"/>
    </source>
</evidence>
<sequence>MQPNTAHVNLTESKTIELTISLMMDSDSDNSSKVSSHVSADERRASKKKISGRETVAVISFPNNGWSNMLTSDPTPSGHGPGARTTDVDSSSTGSANTNHMNITKHSSTDTGCSEVATPDIEGS</sequence>
<gene>
    <name evidence="2" type="ORF">L484_017926</name>
</gene>
<feature type="compositionally biased region" description="Polar residues" evidence="1">
    <location>
        <begin position="63"/>
        <end position="75"/>
    </location>
</feature>
<feature type="compositionally biased region" description="Low complexity" evidence="1">
    <location>
        <begin position="25"/>
        <end position="38"/>
    </location>
</feature>
<protein>
    <submittedName>
        <fullName evidence="2">Uncharacterized protein</fullName>
    </submittedName>
</protein>